<evidence type="ECO:0000256" key="10">
    <source>
        <dbReference type="ARBA" id="ARBA00023136"/>
    </source>
</evidence>
<proteinExistence type="inferred from homology"/>
<evidence type="ECO:0000256" key="11">
    <source>
        <dbReference type="HAMAP-Rule" id="MF_01382"/>
    </source>
</evidence>
<evidence type="ECO:0000256" key="7">
    <source>
        <dbReference type="ARBA" id="ARBA00022927"/>
    </source>
</evidence>
<dbReference type="InterPro" id="IPR000185">
    <property type="entry name" value="SecA"/>
</dbReference>
<dbReference type="EC" id="7.4.2.8" evidence="11"/>
<feature type="binding site" evidence="11">
    <location>
        <begin position="69"/>
        <end position="73"/>
    </location>
    <ligand>
        <name>ATP</name>
        <dbReference type="ChEBI" id="CHEBI:30616"/>
    </ligand>
</feature>
<dbReference type="GO" id="GO:0005886">
    <property type="term" value="C:plasma membrane"/>
    <property type="evidence" value="ECO:0007669"/>
    <property type="project" value="UniProtKB-SubCell"/>
</dbReference>
<dbReference type="GO" id="GO:0043952">
    <property type="term" value="P:protein transport by the Sec complex"/>
    <property type="evidence" value="ECO:0007669"/>
    <property type="project" value="TreeGrafter"/>
</dbReference>
<evidence type="ECO:0000256" key="6">
    <source>
        <dbReference type="ARBA" id="ARBA00022840"/>
    </source>
</evidence>
<keyword evidence="15" id="KW-1185">Reference proteome</keyword>
<dbReference type="CDD" id="cd17928">
    <property type="entry name" value="DEXDc_SecA"/>
    <property type="match status" value="1"/>
</dbReference>
<dbReference type="KEGG" id="lins:G7067_12480"/>
<evidence type="ECO:0000256" key="9">
    <source>
        <dbReference type="ARBA" id="ARBA00023010"/>
    </source>
</evidence>
<dbReference type="Proteomes" id="UP000501387">
    <property type="component" value="Chromosome"/>
</dbReference>
<keyword evidence="3 11" id="KW-0813">Transport</keyword>
<dbReference type="SUPFAM" id="SSF81767">
    <property type="entry name" value="Pre-protein crosslinking domain of SecA"/>
    <property type="match status" value="1"/>
</dbReference>
<evidence type="ECO:0000313" key="15">
    <source>
        <dbReference type="Proteomes" id="UP000501387"/>
    </source>
</evidence>
<dbReference type="SMART" id="SM00958">
    <property type="entry name" value="SecA_PP_bind"/>
    <property type="match status" value="1"/>
</dbReference>
<dbReference type="GO" id="GO:0065002">
    <property type="term" value="P:intracellular protein transmembrane transport"/>
    <property type="evidence" value="ECO:0007669"/>
    <property type="project" value="UniProtKB-UniRule"/>
</dbReference>
<dbReference type="Pfam" id="PF21090">
    <property type="entry name" value="P-loop_SecA"/>
    <property type="match status" value="1"/>
</dbReference>
<gene>
    <name evidence="14" type="primary">secA2</name>
    <name evidence="11" type="synonym">secA</name>
    <name evidence="14" type="ORF">G7067_12480</name>
</gene>
<keyword evidence="6 11" id="KW-0067">ATP-binding</keyword>
<dbReference type="InterPro" id="IPR014001">
    <property type="entry name" value="Helicase_ATP-bd"/>
</dbReference>
<evidence type="ECO:0000313" key="14">
    <source>
        <dbReference type="EMBL" id="QIM17033.1"/>
    </source>
</evidence>
<dbReference type="PANTHER" id="PTHR30612">
    <property type="entry name" value="SECA INNER MEMBRANE COMPONENT OF SEC PROTEIN SECRETION SYSTEM"/>
    <property type="match status" value="1"/>
</dbReference>
<feature type="domain" description="Helicase ATP-binding" evidence="12">
    <location>
        <begin position="53"/>
        <end position="213"/>
    </location>
</feature>
<name>A0A6G8FL75_9MICO</name>
<dbReference type="PANTHER" id="PTHR30612:SF0">
    <property type="entry name" value="CHLOROPLAST PROTEIN-TRANSPORTING ATPASE"/>
    <property type="match status" value="1"/>
</dbReference>
<dbReference type="InterPro" id="IPR026389">
    <property type="entry name" value="SecA_Actinobact-type"/>
</dbReference>
<dbReference type="GO" id="GO:0005524">
    <property type="term" value="F:ATP binding"/>
    <property type="evidence" value="ECO:0007669"/>
    <property type="project" value="UniProtKB-UniRule"/>
</dbReference>
<keyword evidence="7 11" id="KW-0653">Protein transport</keyword>
<dbReference type="Gene3D" id="3.40.50.300">
    <property type="entry name" value="P-loop containing nucleotide triphosphate hydrolases"/>
    <property type="match status" value="3"/>
</dbReference>
<dbReference type="SMART" id="SM00957">
    <property type="entry name" value="SecA_DEAD"/>
    <property type="match status" value="1"/>
</dbReference>
<dbReference type="Pfam" id="PF01043">
    <property type="entry name" value="SecA_PP_bind"/>
    <property type="match status" value="1"/>
</dbReference>
<comment type="function">
    <text evidence="11">Part of the Sec protein translocase complex. Interacts with the SecYEG preprotein conducting channel. Has a central role in coupling the hydrolysis of ATP to the transfer of proteins into and across the cell membrane, serving as an ATP-driven molecular motor driving the stepwise translocation of polypeptide chains across the membrane.</text>
</comment>
<keyword evidence="11" id="KW-0963">Cytoplasm</keyword>
<dbReference type="CDD" id="cd18803">
    <property type="entry name" value="SF2_C_secA"/>
    <property type="match status" value="1"/>
</dbReference>
<dbReference type="InterPro" id="IPR036266">
    <property type="entry name" value="SecA_Wing/Scaffold_sf"/>
</dbReference>
<comment type="catalytic activity">
    <reaction evidence="11">
        <text>ATP + H2O + cellular proteinSide 1 = ADP + phosphate + cellular proteinSide 2.</text>
        <dbReference type="EC" id="7.4.2.8"/>
    </reaction>
</comment>
<dbReference type="GO" id="GO:0008564">
    <property type="term" value="F:protein-exporting ATPase activity"/>
    <property type="evidence" value="ECO:0007669"/>
    <property type="project" value="UniProtKB-EC"/>
</dbReference>
<evidence type="ECO:0000256" key="2">
    <source>
        <dbReference type="ARBA" id="ARBA00007650"/>
    </source>
</evidence>
<feature type="domain" description="SecA family profile" evidence="13">
    <location>
        <begin position="1"/>
        <end position="543"/>
    </location>
</feature>
<dbReference type="InterPro" id="IPR027417">
    <property type="entry name" value="P-loop_NTPase"/>
</dbReference>
<dbReference type="Pfam" id="PF07516">
    <property type="entry name" value="SecA_SW"/>
    <property type="match status" value="1"/>
</dbReference>
<comment type="similarity">
    <text evidence="2 11">Belongs to the SecA family.</text>
</comment>
<keyword evidence="4 11" id="KW-1003">Cell membrane</keyword>
<dbReference type="InterPro" id="IPR036670">
    <property type="entry name" value="SecA_X-link_sf"/>
</dbReference>
<dbReference type="Pfam" id="PF07517">
    <property type="entry name" value="SecA_DEAD"/>
    <property type="match status" value="1"/>
</dbReference>
<keyword evidence="9 11" id="KW-0811">Translocation</keyword>
<dbReference type="InterPro" id="IPR044722">
    <property type="entry name" value="SecA_SF2_C"/>
</dbReference>
<keyword evidence="8 11" id="KW-1278">Translocase</keyword>
<organism evidence="14 15">
    <name type="scientific">Leucobacter insecticola</name>
    <dbReference type="NCBI Taxonomy" id="2714934"/>
    <lineage>
        <taxon>Bacteria</taxon>
        <taxon>Bacillati</taxon>
        <taxon>Actinomycetota</taxon>
        <taxon>Actinomycetes</taxon>
        <taxon>Micrococcales</taxon>
        <taxon>Microbacteriaceae</taxon>
        <taxon>Leucobacter</taxon>
    </lineage>
</organism>
<dbReference type="RefSeq" id="WP_166324922.1">
    <property type="nucleotide sequence ID" value="NZ_CP049934.1"/>
</dbReference>
<dbReference type="InterPro" id="IPR011116">
    <property type="entry name" value="SecA_Wing/Scaffold"/>
</dbReference>
<dbReference type="NCBIfam" id="TIGR04221">
    <property type="entry name" value="SecA2_Mycobac"/>
    <property type="match status" value="1"/>
</dbReference>
<dbReference type="SUPFAM" id="SSF52540">
    <property type="entry name" value="P-loop containing nucleoside triphosphate hydrolases"/>
    <property type="match status" value="2"/>
</dbReference>
<comment type="subcellular location">
    <subcellularLocation>
        <location evidence="11">Cell membrane</location>
        <topology evidence="11">Peripheral membrane protein</topology>
        <orientation evidence="11">Cytoplasmic side</orientation>
    </subcellularLocation>
    <subcellularLocation>
        <location evidence="11">Cytoplasm</location>
    </subcellularLocation>
    <subcellularLocation>
        <location evidence="1">Membrane</location>
        <topology evidence="1">Peripheral membrane protein</topology>
    </subcellularLocation>
    <text evidence="11">Distribution is 50-50.</text>
</comment>
<dbReference type="GO" id="GO:0005829">
    <property type="term" value="C:cytosol"/>
    <property type="evidence" value="ECO:0007669"/>
    <property type="project" value="TreeGrafter"/>
</dbReference>
<dbReference type="GO" id="GO:0006605">
    <property type="term" value="P:protein targeting"/>
    <property type="evidence" value="ECO:0007669"/>
    <property type="project" value="UniProtKB-UniRule"/>
</dbReference>
<reference evidence="14 15" key="1">
    <citation type="submission" date="2020-03" db="EMBL/GenBank/DDBJ databases">
        <title>Leucobacter sp. nov., isolated from beetles.</title>
        <authorList>
            <person name="Hyun D.-W."/>
            <person name="Bae J.-W."/>
        </authorList>
    </citation>
    <scope>NUCLEOTIDE SEQUENCE [LARGE SCALE GENOMIC DNA]</scope>
    <source>
        <strain evidence="14 15">HDW9B</strain>
    </source>
</reference>
<dbReference type="InterPro" id="IPR011130">
    <property type="entry name" value="SecA_preprotein_X-link_dom"/>
</dbReference>
<dbReference type="GO" id="GO:0031522">
    <property type="term" value="C:cell envelope Sec protein transport complex"/>
    <property type="evidence" value="ECO:0007669"/>
    <property type="project" value="TreeGrafter"/>
</dbReference>
<feature type="binding site" evidence="11">
    <location>
        <position position="458"/>
    </location>
    <ligand>
        <name>ATP</name>
        <dbReference type="ChEBI" id="CHEBI:30616"/>
    </ligand>
</feature>
<dbReference type="Gene3D" id="1.10.3060.10">
    <property type="entry name" value="Helical scaffold and wing domains of SecA"/>
    <property type="match status" value="1"/>
</dbReference>
<sequence length="735" mass="80158">MTAPKPANWVSRVLGTPGSVSLKRFAKPTPFTEQASLAAAEALGLQPFPEQVQAARALMAGHAIEMDTGEGKTLVGAMAAAGHVARGRTVHVLSVNDYLAQRDAEWMRPFYAALGVTVAWIGQHTSHADRQRAYRCDVVYVPVSELGFDVLRDRFAVAQEARVEPIRDVAIVDEIDAVMIDEAMVPLVLAGSSDGIAQDLTEATALAAALERDTHFTVSEDRAVVMLTDEGLEYLEGQLGGINLYTTAHADRLTAINLALHARVALLRDVDYLVTEGKIRLVNAQRGRVAALQRWPDGLHAALEAKEGLLATPAGVVLDTVTVQEVLRGYETLSGMSGTVLAVAEELEEFTSLKSGRIERHAPKRRVDEPDRVFITEAEKWDAVVAEIAVRHGTGQPILIGTRSVAESELLSARLVAAGIPHRLLNAKNDAEEAAVIARAGELGAVTISTQMSGRGTDIRLGGEDERERERVVSLGGLAVLAAGRDESARLDAQLRGRAGRQGDPGSSIFYASLEDPLVQRHAPRHLWKQLDLREQSGRKQILDTSQRIAEGIRRDRHRATQRYNAAISHQRAAVLRLRAQIECEGLALTQLRESIPRHLTELEATCGAADVAETVRLAALYFIDDAWTTQLTELQEIRDGIHLRALGGQDPASEFHLTALRVFEGFLESVVERTAQFVQHLAAEDVGKDLEALGLVRPSATWTYMTRDDPFGSAGDRAVRNLAQRFRRAVLKIE</sequence>
<dbReference type="PROSITE" id="PS51192">
    <property type="entry name" value="HELICASE_ATP_BIND_1"/>
    <property type="match status" value="1"/>
</dbReference>
<dbReference type="InterPro" id="IPR011115">
    <property type="entry name" value="SecA_DEAD"/>
</dbReference>
<dbReference type="HAMAP" id="MF_01382">
    <property type="entry name" value="SecA"/>
    <property type="match status" value="1"/>
</dbReference>
<dbReference type="AlphaFoldDB" id="A0A6G8FL75"/>
<evidence type="ECO:0000256" key="1">
    <source>
        <dbReference type="ARBA" id="ARBA00004170"/>
    </source>
</evidence>
<dbReference type="InterPro" id="IPR014018">
    <property type="entry name" value="SecA_motor_DEAD"/>
</dbReference>
<accession>A0A6G8FL75</accession>
<dbReference type="SUPFAM" id="SSF81886">
    <property type="entry name" value="Helical scaffold and wing domains of SecA"/>
    <property type="match status" value="1"/>
</dbReference>
<evidence type="ECO:0000256" key="8">
    <source>
        <dbReference type="ARBA" id="ARBA00022967"/>
    </source>
</evidence>
<feature type="binding site" evidence="11">
    <location>
        <position position="51"/>
    </location>
    <ligand>
        <name>ATP</name>
        <dbReference type="ChEBI" id="CHEBI:30616"/>
    </ligand>
</feature>
<keyword evidence="5 11" id="KW-0547">Nucleotide-binding</keyword>
<dbReference type="GO" id="GO:0017038">
    <property type="term" value="P:protein import"/>
    <property type="evidence" value="ECO:0007669"/>
    <property type="project" value="InterPro"/>
</dbReference>
<evidence type="ECO:0000256" key="4">
    <source>
        <dbReference type="ARBA" id="ARBA00022475"/>
    </source>
</evidence>
<evidence type="ECO:0000259" key="12">
    <source>
        <dbReference type="PROSITE" id="PS51192"/>
    </source>
</evidence>
<protein>
    <recommendedName>
        <fullName evidence="11">Protein translocase subunit SecA</fullName>
        <ecNumber evidence="11">7.4.2.8</ecNumber>
    </recommendedName>
</protein>
<dbReference type="EMBL" id="CP049934">
    <property type="protein sequence ID" value="QIM17033.1"/>
    <property type="molecule type" value="Genomic_DNA"/>
</dbReference>
<evidence type="ECO:0000256" key="5">
    <source>
        <dbReference type="ARBA" id="ARBA00022741"/>
    </source>
</evidence>
<dbReference type="FunFam" id="3.40.50.300:FF:000429">
    <property type="entry name" value="Preprotein translocase subunit SecA"/>
    <property type="match status" value="1"/>
</dbReference>
<evidence type="ECO:0000256" key="3">
    <source>
        <dbReference type="ARBA" id="ARBA00022448"/>
    </source>
</evidence>
<dbReference type="PRINTS" id="PR00906">
    <property type="entry name" value="SECA"/>
</dbReference>
<evidence type="ECO:0000259" key="13">
    <source>
        <dbReference type="PROSITE" id="PS51196"/>
    </source>
</evidence>
<dbReference type="Gene3D" id="3.90.1440.10">
    <property type="entry name" value="SecA, preprotein cross-linking domain"/>
    <property type="match status" value="1"/>
</dbReference>
<comment type="subunit">
    <text evidence="11">Monomer and homodimer. Part of the essential Sec protein translocation apparatus which comprises SecA, SecYEG and auxiliary proteins SecDF. Other proteins may also be involved.</text>
</comment>
<keyword evidence="10 11" id="KW-0472">Membrane</keyword>
<dbReference type="PROSITE" id="PS51196">
    <property type="entry name" value="SECA_MOTOR_DEAD"/>
    <property type="match status" value="1"/>
</dbReference>